<dbReference type="PANTHER" id="PTHR39683:SF4">
    <property type="entry name" value="COENZYME Q-BINDING PROTEIN COQ10 START DOMAIN-CONTAINING PROTEIN"/>
    <property type="match status" value="1"/>
</dbReference>
<accession>A0A543DXR0</accession>
<organism evidence="1 2">
    <name type="scientific">Pseudonocardia kunmingensis</name>
    <dbReference type="NCBI Taxonomy" id="630975"/>
    <lineage>
        <taxon>Bacteria</taxon>
        <taxon>Bacillati</taxon>
        <taxon>Actinomycetota</taxon>
        <taxon>Actinomycetes</taxon>
        <taxon>Pseudonocardiales</taxon>
        <taxon>Pseudonocardiaceae</taxon>
        <taxon>Pseudonocardia</taxon>
    </lineage>
</organism>
<name>A0A543DXR0_9PSEU</name>
<dbReference type="Proteomes" id="UP000315677">
    <property type="component" value="Unassembled WGS sequence"/>
</dbReference>
<dbReference type="AlphaFoldDB" id="A0A543DXR0"/>
<evidence type="ECO:0000313" key="1">
    <source>
        <dbReference type="EMBL" id="TQM14117.1"/>
    </source>
</evidence>
<dbReference type="Gene3D" id="3.30.530.20">
    <property type="match status" value="1"/>
</dbReference>
<dbReference type="Pfam" id="PF10604">
    <property type="entry name" value="Polyketide_cyc2"/>
    <property type="match status" value="1"/>
</dbReference>
<evidence type="ECO:0000313" key="2">
    <source>
        <dbReference type="Proteomes" id="UP000315677"/>
    </source>
</evidence>
<dbReference type="PANTHER" id="PTHR39683">
    <property type="entry name" value="CONSERVED PROTEIN TB16.3"/>
    <property type="match status" value="1"/>
</dbReference>
<sequence length="159" mass="17277">MTAHREPTGNVPGMADATTSSITISAPPERVMAVIADFPAYPDWASQVKSVEVLSSGGDGRAERVRFTMDAGPIKDSYTLDYTWAPDDRSVSWTLVKGQIQKAQNGSYTLAERGGETTVTYSLAVDLNIPMIGMLRRKAEKVIIDTALKGLKRRVETGK</sequence>
<comment type="caution">
    <text evidence="1">The sequence shown here is derived from an EMBL/GenBank/DDBJ whole genome shotgun (WGS) entry which is preliminary data.</text>
</comment>
<reference evidence="1 2" key="1">
    <citation type="submission" date="2019-06" db="EMBL/GenBank/DDBJ databases">
        <title>Sequencing the genomes of 1000 actinobacteria strains.</title>
        <authorList>
            <person name="Klenk H.-P."/>
        </authorList>
    </citation>
    <scope>NUCLEOTIDE SEQUENCE [LARGE SCALE GENOMIC DNA]</scope>
    <source>
        <strain evidence="1 2">DSM 45301</strain>
    </source>
</reference>
<dbReference type="InterPro" id="IPR023393">
    <property type="entry name" value="START-like_dom_sf"/>
</dbReference>
<dbReference type="EMBL" id="VFPA01000001">
    <property type="protein sequence ID" value="TQM14117.1"/>
    <property type="molecule type" value="Genomic_DNA"/>
</dbReference>
<proteinExistence type="predicted"/>
<dbReference type="InterPro" id="IPR019587">
    <property type="entry name" value="Polyketide_cyclase/dehydratase"/>
</dbReference>
<protein>
    <submittedName>
        <fullName evidence="1">Ribosome-associated toxin RatA of RatAB toxin-antitoxin module</fullName>
    </submittedName>
</protein>
<gene>
    <name evidence="1" type="ORF">FB558_0875</name>
</gene>
<dbReference type="CDD" id="cd07819">
    <property type="entry name" value="SRPBCC_2"/>
    <property type="match status" value="1"/>
</dbReference>
<keyword evidence="2" id="KW-1185">Reference proteome</keyword>
<dbReference type="SUPFAM" id="SSF55961">
    <property type="entry name" value="Bet v1-like"/>
    <property type="match status" value="1"/>
</dbReference>